<evidence type="ECO:0000256" key="1">
    <source>
        <dbReference type="SAM" id="MobiDB-lite"/>
    </source>
</evidence>
<evidence type="ECO:0000256" key="2">
    <source>
        <dbReference type="SAM" id="Phobius"/>
    </source>
</evidence>
<accession>A0A1I5N078</accession>
<dbReference type="EMBL" id="FOXI01000001">
    <property type="protein sequence ID" value="SFP14736.1"/>
    <property type="molecule type" value="Genomic_DNA"/>
</dbReference>
<proteinExistence type="predicted"/>
<feature type="domain" description="DUF7308" evidence="3">
    <location>
        <begin position="280"/>
        <end position="478"/>
    </location>
</feature>
<evidence type="ECO:0000259" key="3">
    <source>
        <dbReference type="Pfam" id="PF23985"/>
    </source>
</evidence>
<dbReference type="InterPro" id="IPR055713">
    <property type="entry name" value="DUF7289"/>
</dbReference>
<keyword evidence="2" id="KW-0472">Membrane</keyword>
<dbReference type="AlphaFoldDB" id="A0A1I5N078"/>
<gene>
    <name evidence="4" type="ORF">SAMN05216277_101473</name>
</gene>
<feature type="region of interest" description="Disordered" evidence="1">
    <location>
        <begin position="186"/>
        <end position="213"/>
    </location>
</feature>
<evidence type="ECO:0000313" key="4">
    <source>
        <dbReference type="EMBL" id="SFP14736.1"/>
    </source>
</evidence>
<keyword evidence="2" id="KW-0812">Transmembrane</keyword>
<dbReference type="Pfam" id="PF23985">
    <property type="entry name" value="DUF7308"/>
    <property type="match status" value="1"/>
</dbReference>
<evidence type="ECO:0000313" key="5">
    <source>
        <dbReference type="Proteomes" id="UP000183769"/>
    </source>
</evidence>
<feature type="transmembrane region" description="Helical" evidence="2">
    <location>
        <begin position="12"/>
        <end position="33"/>
    </location>
</feature>
<organism evidence="4 5">
    <name type="scientific">Halolamina pelagica</name>
    <dbReference type="NCBI Taxonomy" id="699431"/>
    <lineage>
        <taxon>Archaea</taxon>
        <taxon>Methanobacteriati</taxon>
        <taxon>Methanobacteriota</taxon>
        <taxon>Stenosarchaea group</taxon>
        <taxon>Halobacteria</taxon>
        <taxon>Halobacteriales</taxon>
        <taxon>Haloferacaceae</taxon>
    </lineage>
</organism>
<sequence length="501" mass="53763">MMGSDTDRAVSSVVGVVLLLGITILGTGVVVGLGSQAFADAERGATVSQAGHSLTQFDSKAAIVALGESSSQRVDLGPSGNGEFVTDGDAGWLRIVHQNATGSGQNETIYNASLGSVSYRNDDVVIGYQGGGVWERRDNGSVMRSPPEFNYRGATLTLPVMRVTSDSRASGPTTALVTRQNDSRQVFPNASASDADENWSDEGAPYGDNTAYENPVTSGNVTVTVKSQFYQAWAEYFRTRTTGEVSVDHDRNRASVELVTVASIGEFTLNDVISNDRLTARGQAPGHSLTDFNVTFQTESQGSGFNNYDGGFYLESDQHQFEYLVHVPSGGNPDHLELYMFYRNTETNEQHVWANKSVDADTGPVRIEESNGASRLVVDLTAGDATNGLNLTYQDASPDGTELDWNQPFATDIDFNHTADGEPRTFVENDSATTYLLTRHYVAKLGDEFTVNAHGTTGGSGGGVHLDHAASKGVLDYDPGAGGTYITYLHVTENEIQVELD</sequence>
<reference evidence="5" key="1">
    <citation type="submission" date="2016-10" db="EMBL/GenBank/DDBJ databases">
        <authorList>
            <person name="Varghese N."/>
            <person name="Submissions S."/>
        </authorList>
    </citation>
    <scope>NUCLEOTIDE SEQUENCE [LARGE SCALE GENOMIC DNA]</scope>
    <source>
        <strain evidence="5">CGMCC 1.10329</strain>
    </source>
</reference>
<protein>
    <recommendedName>
        <fullName evidence="3">DUF7308 domain-containing protein</fullName>
    </recommendedName>
</protein>
<keyword evidence="5" id="KW-1185">Reference proteome</keyword>
<name>A0A1I5N078_9EURY</name>
<keyword evidence="2" id="KW-1133">Transmembrane helix</keyword>
<dbReference type="Pfam" id="PF23960">
    <property type="entry name" value="DUF7289"/>
    <property type="match status" value="1"/>
</dbReference>
<dbReference type="Proteomes" id="UP000183769">
    <property type="component" value="Unassembled WGS sequence"/>
</dbReference>
<dbReference type="InterPro" id="IPR055732">
    <property type="entry name" value="DUF7308"/>
</dbReference>